<sequence>MTMRIEWRTDSMFKRGETQLMVRDAPVLPYEPFHDGYAWAVFLPGGEIFVQPSDYGPGGPGFLQGLPQPADATEADLKRFLDKHPPPPAMAPSR</sequence>
<accession>A0A6J5IIH5</accession>
<evidence type="ECO:0000313" key="1">
    <source>
        <dbReference type="EMBL" id="CAB3666305.1"/>
    </source>
</evidence>
<reference evidence="1 2" key="1">
    <citation type="submission" date="2020-04" db="EMBL/GenBank/DDBJ databases">
        <authorList>
            <person name="De Canck E."/>
        </authorList>
    </citation>
    <scope>NUCLEOTIDE SEQUENCE [LARGE SCALE GENOMIC DNA]</scope>
    <source>
        <strain evidence="1 2">LMG 26845</strain>
    </source>
</reference>
<organism evidence="1 2">
    <name type="scientific">Achromobacter insuavis</name>
    <dbReference type="NCBI Taxonomy" id="1287735"/>
    <lineage>
        <taxon>Bacteria</taxon>
        <taxon>Pseudomonadati</taxon>
        <taxon>Pseudomonadota</taxon>
        <taxon>Betaproteobacteria</taxon>
        <taxon>Burkholderiales</taxon>
        <taxon>Alcaligenaceae</taxon>
        <taxon>Achromobacter</taxon>
    </lineage>
</organism>
<dbReference type="EMBL" id="CADIJR010000035">
    <property type="protein sequence ID" value="CAB3666305.1"/>
    <property type="molecule type" value="Genomic_DNA"/>
</dbReference>
<dbReference type="Proteomes" id="UP000507979">
    <property type="component" value="Unassembled WGS sequence"/>
</dbReference>
<dbReference type="AlphaFoldDB" id="A0A6J5IIH5"/>
<proteinExistence type="predicted"/>
<evidence type="ECO:0000313" key="2">
    <source>
        <dbReference type="Proteomes" id="UP000507979"/>
    </source>
</evidence>
<protein>
    <submittedName>
        <fullName evidence="1">Uncharacterized protein</fullName>
    </submittedName>
</protein>
<gene>
    <name evidence="1" type="ORF">LMG26845_03539</name>
</gene>
<keyword evidence="2" id="KW-1185">Reference proteome</keyword>
<name>A0A6J5IIH5_9BURK</name>